<evidence type="ECO:0000313" key="5">
    <source>
        <dbReference type="Proteomes" id="UP000078529"/>
    </source>
</evidence>
<evidence type="ECO:0000256" key="2">
    <source>
        <dbReference type="SAM" id="SignalP"/>
    </source>
</evidence>
<dbReference type="Pfam" id="PF13505">
    <property type="entry name" value="OMP_b-brl"/>
    <property type="match status" value="1"/>
</dbReference>
<feature type="domain" description="Outer membrane protein beta-barrel" evidence="3">
    <location>
        <begin position="11"/>
        <end position="240"/>
    </location>
</feature>
<dbReference type="Gene3D" id="2.40.160.20">
    <property type="match status" value="1"/>
</dbReference>
<evidence type="ECO:0000313" key="4">
    <source>
        <dbReference type="EMBL" id="KTR05038.1"/>
    </source>
</evidence>
<keyword evidence="5" id="KW-1185">Reference proteome</keyword>
<sequence>MKLKTLLLFGTAVLLSSAASAADLGPIYREAPELVPVEIGTGWYLRGDVTYDFRSDLDGDRRVSWPSGSVAESYNQASLDEAFGGGAGIGYRFTDMLRADVTARYSKADFGSATNSSIFCTTQCAIGERTEAAMWDVMANAYVDLGTVAGFTPYIGGGLGAVHVGYDDTKLNVCNSALCSVSGAPGQESWRFAWSLSGGVAYDVSKNLALDIGYRYLNAEGGDVYKFDGASSGRPGWSMTGSDGGFERHTISAGLRYSLW</sequence>
<gene>
    <name evidence="4" type="ORF">NS365_13565</name>
</gene>
<organism evidence="4 5">
    <name type="scientific">Aureimonas ureilytica</name>
    <dbReference type="NCBI Taxonomy" id="401562"/>
    <lineage>
        <taxon>Bacteria</taxon>
        <taxon>Pseudomonadati</taxon>
        <taxon>Pseudomonadota</taxon>
        <taxon>Alphaproteobacteria</taxon>
        <taxon>Hyphomicrobiales</taxon>
        <taxon>Aurantimonadaceae</taxon>
        <taxon>Aureimonas</taxon>
    </lineage>
</organism>
<feature type="chain" id="PRO_5008042122" description="Outer membrane protein beta-barrel domain-containing protein" evidence="2">
    <location>
        <begin position="22"/>
        <end position="260"/>
    </location>
</feature>
<dbReference type="SUPFAM" id="SSF56925">
    <property type="entry name" value="OMPA-like"/>
    <property type="match status" value="1"/>
</dbReference>
<protein>
    <recommendedName>
        <fullName evidence="3">Outer membrane protein beta-barrel domain-containing protein</fullName>
    </recommendedName>
</protein>
<dbReference type="AlphaFoldDB" id="A0A175RNZ4"/>
<evidence type="ECO:0000256" key="1">
    <source>
        <dbReference type="ARBA" id="ARBA00022729"/>
    </source>
</evidence>
<name>A0A175RNZ4_9HYPH</name>
<comment type="caution">
    <text evidence="4">The sequence shown here is derived from an EMBL/GenBank/DDBJ whole genome shotgun (WGS) entry which is preliminary data.</text>
</comment>
<evidence type="ECO:0000259" key="3">
    <source>
        <dbReference type="Pfam" id="PF13505"/>
    </source>
</evidence>
<keyword evidence="1 2" id="KW-0732">Signal</keyword>
<feature type="signal peptide" evidence="2">
    <location>
        <begin position="1"/>
        <end position="21"/>
    </location>
</feature>
<dbReference type="PATRIC" id="fig|401562.4.peg.2496"/>
<dbReference type="InterPro" id="IPR011250">
    <property type="entry name" value="OMP/PagP_B-barrel"/>
</dbReference>
<reference evidence="4 5" key="1">
    <citation type="journal article" date="2016" name="Front. Microbiol.">
        <title>Genomic Resource of Rice Seed Associated Bacteria.</title>
        <authorList>
            <person name="Midha S."/>
            <person name="Bansal K."/>
            <person name="Sharma S."/>
            <person name="Kumar N."/>
            <person name="Patil P.P."/>
            <person name="Chaudhry V."/>
            <person name="Patil P.B."/>
        </authorList>
    </citation>
    <scope>NUCLEOTIDE SEQUENCE [LARGE SCALE GENOMIC DNA]</scope>
    <source>
        <strain evidence="4 5">NS365</strain>
    </source>
</reference>
<dbReference type="Proteomes" id="UP000078529">
    <property type="component" value="Unassembled WGS sequence"/>
</dbReference>
<proteinExistence type="predicted"/>
<dbReference type="RefSeq" id="WP_058600802.1">
    <property type="nucleotide sequence ID" value="NZ_LDQA01000028.1"/>
</dbReference>
<accession>A0A175RNZ4</accession>
<dbReference type="InterPro" id="IPR027385">
    <property type="entry name" value="Beta-barrel_OMP"/>
</dbReference>
<dbReference type="EMBL" id="LDQA01000028">
    <property type="protein sequence ID" value="KTR05038.1"/>
    <property type="molecule type" value="Genomic_DNA"/>
</dbReference>